<dbReference type="SUPFAM" id="SSF55781">
    <property type="entry name" value="GAF domain-like"/>
    <property type="match status" value="1"/>
</dbReference>
<comment type="caution">
    <text evidence="2">The sequence shown here is derived from an EMBL/GenBank/DDBJ whole genome shotgun (WGS) entry which is preliminary data.</text>
</comment>
<dbReference type="Proteomes" id="UP001597380">
    <property type="component" value="Unassembled WGS sequence"/>
</dbReference>
<dbReference type="Pfam" id="PF01590">
    <property type="entry name" value="GAF"/>
    <property type="match status" value="1"/>
</dbReference>
<organism evidence="2 3">
    <name type="scientific">Corallincola platygyrae</name>
    <dbReference type="NCBI Taxonomy" id="1193278"/>
    <lineage>
        <taxon>Bacteria</taxon>
        <taxon>Pseudomonadati</taxon>
        <taxon>Pseudomonadota</taxon>
        <taxon>Gammaproteobacteria</taxon>
        <taxon>Alteromonadales</taxon>
        <taxon>Psychromonadaceae</taxon>
        <taxon>Corallincola</taxon>
    </lineage>
</organism>
<dbReference type="InterPro" id="IPR003018">
    <property type="entry name" value="GAF"/>
</dbReference>
<dbReference type="PROSITE" id="PS51833">
    <property type="entry name" value="HDOD"/>
    <property type="match status" value="1"/>
</dbReference>
<evidence type="ECO:0000313" key="2">
    <source>
        <dbReference type="EMBL" id="MFD2097946.1"/>
    </source>
</evidence>
<accession>A0ABW4XTW4</accession>
<evidence type="ECO:0000259" key="1">
    <source>
        <dbReference type="PROSITE" id="PS51833"/>
    </source>
</evidence>
<dbReference type="InterPro" id="IPR013976">
    <property type="entry name" value="HDOD"/>
</dbReference>
<dbReference type="PANTHER" id="PTHR33525:SF3">
    <property type="entry name" value="RIBONUCLEASE Y"/>
    <property type="match status" value="1"/>
</dbReference>
<dbReference type="SUPFAM" id="SSF109604">
    <property type="entry name" value="HD-domain/PDEase-like"/>
    <property type="match status" value="1"/>
</dbReference>
<feature type="domain" description="HDOD" evidence="1">
    <location>
        <begin position="21"/>
        <end position="221"/>
    </location>
</feature>
<dbReference type="PANTHER" id="PTHR33525">
    <property type="match status" value="1"/>
</dbReference>
<sequence length="479" mass="53409">MSKDGIKGTEAWVEKIGKYELPALAATVRNLEKMASNDTASLASLGQSVLHDQGLTSRILRVVNSVTYGVGRNRVTTVSRAAVILGYNTLKHICITAKMIDSMLRNRDINKQVHDRLLRLMAKSFHAAMLARTLIGEHDEDTREEVYIAALLHELGEIAFWSMGGPITEELDERLSERRGSKDQLVHEVLGTSFDQISVGLASSWNMGEMLIRSIEDPGRRTPEMRAIELATNYSDALTDPEARVDVASCLSDMAELMGIPVAGIKRRLKRCTEESVELAVSYGAEALTEYLDPKADLSRFENEDIHHKSDEMMQLKMLRELTQLSAEKADLNLLVNTAIEGLHRGVGMDRVIVLMVNQQKDRLTPRFVSCQNAEKIETGFVFPLSAAQTVFDDVYKDQAPLWVEEPNAEAWRQKLTPAIRGLSEGMSFFTGPLVVNGKCLGLIYSDRAETERPLKRDDFAAFNHFVGQLSLCLSLAIR</sequence>
<name>A0ABW4XTW4_9GAMM</name>
<keyword evidence="3" id="KW-1185">Reference proteome</keyword>
<gene>
    <name evidence="2" type="ORF">ACFSJ3_18310</name>
</gene>
<dbReference type="Gene3D" id="1.10.3210.10">
    <property type="entry name" value="Hypothetical protein af1432"/>
    <property type="match status" value="1"/>
</dbReference>
<dbReference type="RefSeq" id="WP_345340086.1">
    <property type="nucleotide sequence ID" value="NZ_BAABLI010000013.1"/>
</dbReference>
<dbReference type="Gene3D" id="3.30.450.40">
    <property type="match status" value="1"/>
</dbReference>
<reference evidence="3" key="1">
    <citation type="journal article" date="2019" name="Int. J. Syst. Evol. Microbiol.">
        <title>The Global Catalogue of Microorganisms (GCM) 10K type strain sequencing project: providing services to taxonomists for standard genome sequencing and annotation.</title>
        <authorList>
            <consortium name="The Broad Institute Genomics Platform"/>
            <consortium name="The Broad Institute Genome Sequencing Center for Infectious Disease"/>
            <person name="Wu L."/>
            <person name="Ma J."/>
        </authorList>
    </citation>
    <scope>NUCLEOTIDE SEQUENCE [LARGE SCALE GENOMIC DNA]</scope>
    <source>
        <strain evidence="3">CGMCC 1.10992</strain>
    </source>
</reference>
<dbReference type="InterPro" id="IPR029016">
    <property type="entry name" value="GAF-like_dom_sf"/>
</dbReference>
<proteinExistence type="predicted"/>
<dbReference type="SMART" id="SM00065">
    <property type="entry name" value="GAF"/>
    <property type="match status" value="1"/>
</dbReference>
<evidence type="ECO:0000313" key="3">
    <source>
        <dbReference type="Proteomes" id="UP001597380"/>
    </source>
</evidence>
<dbReference type="InterPro" id="IPR052340">
    <property type="entry name" value="RNase_Y/CdgJ"/>
</dbReference>
<dbReference type="EMBL" id="JBHUHT010000030">
    <property type="protein sequence ID" value="MFD2097946.1"/>
    <property type="molecule type" value="Genomic_DNA"/>
</dbReference>
<protein>
    <submittedName>
        <fullName evidence="2">HDOD domain-containing protein</fullName>
    </submittedName>
</protein>
<dbReference type="Pfam" id="PF08668">
    <property type="entry name" value="HDOD"/>
    <property type="match status" value="1"/>
</dbReference>